<feature type="transmembrane region" description="Helical" evidence="1">
    <location>
        <begin position="358"/>
        <end position="378"/>
    </location>
</feature>
<proteinExistence type="predicted"/>
<evidence type="ECO:0000256" key="1">
    <source>
        <dbReference type="SAM" id="Phobius"/>
    </source>
</evidence>
<dbReference type="AlphaFoldDB" id="A0AA39ZRA8"/>
<dbReference type="Proteomes" id="UP001172102">
    <property type="component" value="Unassembled WGS sequence"/>
</dbReference>
<evidence type="ECO:0000313" key="3">
    <source>
        <dbReference type="Proteomes" id="UP001172102"/>
    </source>
</evidence>
<feature type="transmembrane region" description="Helical" evidence="1">
    <location>
        <begin position="449"/>
        <end position="471"/>
    </location>
</feature>
<feature type="transmembrane region" description="Helical" evidence="1">
    <location>
        <begin position="318"/>
        <end position="338"/>
    </location>
</feature>
<sequence length="588" mass="64796">MDLLTANRGVKQSLPMKNTILILSFVLDGASQFLGVRDSIALDHKLILQPKPNPSHPSPLLRDKEPWNLADIASRIEQVRTSTVRHHDSSAGADIADDTSWSSLTPTGCTIPSRTKDCALACTEPKLLFGSLSTLASCITIAVAAILKQDGTLSLSETDTHNLEQHGILQLASFDGGAVFRDVFQCALTSCNMTSEGPCPRDIQELETSPINAGLLVTIQDRFQNYCEEILHQHIGIDADVAGPGVLLSYVIQTIFVLFAFVAMSTLNSWSKQFVAILYYINRDRWQQLAKWQRRLAFSTPTSALSSTAVEFQEAQGFFTLAVQIATLMTFKFSYMYGTDYAALKSVSVINKASLNSQLVQVLSINSLFPVLLMQSVLQRAGMRWTYTLVITVTVVIFAIIIHHATMLPSFPILWDHLKTAESIPQCGGNPPLTAHCLKQPLNLSLGSIPTIGAAFAMVGILLVDEFVYIVRVDSRPKFMPNSAKWVMLKPWLYGAGVPIFHLIWACTDLALLTIVGLHLCNLLTLATGGTMTSDNWTYGQVVTAMVWTPIFGKYVYYNIFGIQHGFEGRLSNHYRVVSNTEGAKLEE</sequence>
<keyword evidence="1" id="KW-1133">Transmembrane helix</keyword>
<feature type="transmembrane region" description="Helical" evidence="1">
    <location>
        <begin position="538"/>
        <end position="557"/>
    </location>
</feature>
<dbReference type="EMBL" id="JAUKUA010000009">
    <property type="protein sequence ID" value="KAK0702203.1"/>
    <property type="molecule type" value="Genomic_DNA"/>
</dbReference>
<organism evidence="2 3">
    <name type="scientific">Lasiosphaeris hirsuta</name>
    <dbReference type="NCBI Taxonomy" id="260670"/>
    <lineage>
        <taxon>Eukaryota</taxon>
        <taxon>Fungi</taxon>
        <taxon>Dikarya</taxon>
        <taxon>Ascomycota</taxon>
        <taxon>Pezizomycotina</taxon>
        <taxon>Sordariomycetes</taxon>
        <taxon>Sordariomycetidae</taxon>
        <taxon>Sordariales</taxon>
        <taxon>Lasiosphaeriaceae</taxon>
        <taxon>Lasiosphaeris</taxon>
    </lineage>
</organism>
<feature type="transmembrane region" description="Helical" evidence="1">
    <location>
        <begin position="492"/>
        <end position="518"/>
    </location>
</feature>
<accession>A0AA39ZRA8</accession>
<keyword evidence="3" id="KW-1185">Reference proteome</keyword>
<feature type="transmembrane region" description="Helical" evidence="1">
    <location>
        <begin position="385"/>
        <end position="405"/>
    </location>
</feature>
<name>A0AA39ZRA8_9PEZI</name>
<keyword evidence="1" id="KW-0812">Transmembrane</keyword>
<protein>
    <submittedName>
        <fullName evidence="2">Uncharacterized protein</fullName>
    </submittedName>
</protein>
<keyword evidence="1" id="KW-0472">Membrane</keyword>
<gene>
    <name evidence="2" type="ORF">B0H67DRAFT_558515</name>
</gene>
<reference evidence="2" key="1">
    <citation type="submission" date="2023-06" db="EMBL/GenBank/DDBJ databases">
        <title>Genome-scale phylogeny and comparative genomics of the fungal order Sordariales.</title>
        <authorList>
            <consortium name="Lawrence Berkeley National Laboratory"/>
            <person name="Hensen N."/>
            <person name="Bonometti L."/>
            <person name="Westerberg I."/>
            <person name="Brannstrom I.O."/>
            <person name="Guillou S."/>
            <person name="Cros-Aarteil S."/>
            <person name="Calhoun S."/>
            <person name="Haridas S."/>
            <person name="Kuo A."/>
            <person name="Mondo S."/>
            <person name="Pangilinan J."/>
            <person name="Riley R."/>
            <person name="Labutti K."/>
            <person name="Andreopoulos B."/>
            <person name="Lipzen A."/>
            <person name="Chen C."/>
            <person name="Yanf M."/>
            <person name="Daum C."/>
            <person name="Ng V."/>
            <person name="Clum A."/>
            <person name="Steindorff A."/>
            <person name="Ohm R."/>
            <person name="Martin F."/>
            <person name="Silar P."/>
            <person name="Natvig D."/>
            <person name="Lalanne C."/>
            <person name="Gautier V."/>
            <person name="Ament-Velasquez S.L."/>
            <person name="Kruys A."/>
            <person name="Hutchinson M.I."/>
            <person name="Powell A.J."/>
            <person name="Barry K."/>
            <person name="Miller A.N."/>
            <person name="Grigoriev I.V."/>
            <person name="Debuchy R."/>
            <person name="Gladieux P."/>
            <person name="Thoren M.H."/>
            <person name="Johannesson H."/>
        </authorList>
    </citation>
    <scope>NUCLEOTIDE SEQUENCE</scope>
    <source>
        <strain evidence="2">SMH4607-1</strain>
    </source>
</reference>
<evidence type="ECO:0000313" key="2">
    <source>
        <dbReference type="EMBL" id="KAK0702203.1"/>
    </source>
</evidence>
<feature type="transmembrane region" description="Helical" evidence="1">
    <location>
        <begin position="247"/>
        <end position="267"/>
    </location>
</feature>
<comment type="caution">
    <text evidence="2">The sequence shown here is derived from an EMBL/GenBank/DDBJ whole genome shotgun (WGS) entry which is preliminary data.</text>
</comment>